<dbReference type="EMBL" id="JALJOV010001678">
    <property type="protein sequence ID" value="KAK9843617.1"/>
    <property type="molecule type" value="Genomic_DNA"/>
</dbReference>
<dbReference type="AlphaFoldDB" id="A0AAW1SD62"/>
<evidence type="ECO:0000313" key="3">
    <source>
        <dbReference type="Proteomes" id="UP001485043"/>
    </source>
</evidence>
<keyword evidence="3" id="KW-1185">Reference proteome</keyword>
<comment type="caution">
    <text evidence="2">The sequence shown here is derived from an EMBL/GenBank/DDBJ whole genome shotgun (WGS) entry which is preliminary data.</text>
</comment>
<proteinExistence type="predicted"/>
<feature type="compositionally biased region" description="Basic and acidic residues" evidence="1">
    <location>
        <begin position="1"/>
        <end position="31"/>
    </location>
</feature>
<name>A0AAW1SD62_9CHLO</name>
<evidence type="ECO:0000256" key="1">
    <source>
        <dbReference type="SAM" id="MobiDB-lite"/>
    </source>
</evidence>
<organism evidence="2 3">
    <name type="scientific">Apatococcus fuscideae</name>
    <dbReference type="NCBI Taxonomy" id="2026836"/>
    <lineage>
        <taxon>Eukaryota</taxon>
        <taxon>Viridiplantae</taxon>
        <taxon>Chlorophyta</taxon>
        <taxon>core chlorophytes</taxon>
        <taxon>Trebouxiophyceae</taxon>
        <taxon>Chlorellales</taxon>
        <taxon>Chlorellaceae</taxon>
        <taxon>Apatococcus</taxon>
    </lineage>
</organism>
<evidence type="ECO:0000313" key="2">
    <source>
        <dbReference type="EMBL" id="KAK9843617.1"/>
    </source>
</evidence>
<protein>
    <submittedName>
        <fullName evidence="2">Uncharacterized protein</fullName>
    </submittedName>
</protein>
<feature type="region of interest" description="Disordered" evidence="1">
    <location>
        <begin position="1"/>
        <end position="40"/>
    </location>
</feature>
<accession>A0AAW1SD62</accession>
<dbReference type="Gene3D" id="1.10.3460.10">
    <property type="entry name" value="Chlorophyll a/b binding protein domain"/>
    <property type="match status" value="1"/>
</dbReference>
<reference evidence="2 3" key="1">
    <citation type="journal article" date="2024" name="Nat. Commun.">
        <title>Phylogenomics reveals the evolutionary origins of lichenization in chlorophyte algae.</title>
        <authorList>
            <person name="Puginier C."/>
            <person name="Libourel C."/>
            <person name="Otte J."/>
            <person name="Skaloud P."/>
            <person name="Haon M."/>
            <person name="Grisel S."/>
            <person name="Petersen M."/>
            <person name="Berrin J.G."/>
            <person name="Delaux P.M."/>
            <person name="Dal Grande F."/>
            <person name="Keller J."/>
        </authorList>
    </citation>
    <scope>NUCLEOTIDE SEQUENCE [LARGE SCALE GENOMIC DNA]</scope>
    <source>
        <strain evidence="2 3">SAG 2523</strain>
    </source>
</reference>
<dbReference type="SUPFAM" id="SSF103511">
    <property type="entry name" value="Chlorophyll a-b binding protein"/>
    <property type="match status" value="2"/>
</dbReference>
<sequence length="223" mass="24363">MPADRQTRLRAVETDKESPPEAESTHKKEGIEGLDAATQAKGKELAETISSSLGADAGSLGPEQQKQLADLYMFLVQNPQAKINFEKLTSPKALQSILDGYQVLLWRPAEILNGRMAMLGFSIGVGNQLFTGQSVWQQLYFNPYAYFFAYLLVTVAGILNRAYGSPQEGIGPFTKTAELINGRAAMVGYSIVAYIEYRQELYQAAALMFRQLQQQGGGAGIGV</sequence>
<gene>
    <name evidence="2" type="ORF">WJX84_005478</name>
</gene>
<dbReference type="GO" id="GO:0009507">
    <property type="term" value="C:chloroplast"/>
    <property type="evidence" value="ECO:0007669"/>
    <property type="project" value="UniProtKB-SubCell"/>
</dbReference>
<dbReference type="Proteomes" id="UP001485043">
    <property type="component" value="Unassembled WGS sequence"/>
</dbReference>